<dbReference type="InterPro" id="IPR000477">
    <property type="entry name" value="RT_dom"/>
</dbReference>
<keyword evidence="3" id="KW-1185">Reference proteome</keyword>
<proteinExistence type="predicted"/>
<dbReference type="PROSITE" id="PS50878">
    <property type="entry name" value="RT_POL"/>
    <property type="match status" value="1"/>
</dbReference>
<dbReference type="PANTHER" id="PTHR46890:SF48">
    <property type="entry name" value="RNA-DIRECTED DNA POLYMERASE"/>
    <property type="match status" value="1"/>
</dbReference>
<dbReference type="GO" id="GO:0003964">
    <property type="term" value="F:RNA-directed DNA polymerase activity"/>
    <property type="evidence" value="ECO:0007669"/>
    <property type="project" value="UniProtKB-KW"/>
</dbReference>
<evidence type="ECO:0000313" key="3">
    <source>
        <dbReference type="Proteomes" id="UP000265520"/>
    </source>
</evidence>
<keyword evidence="2" id="KW-0548">Nucleotidyltransferase</keyword>
<protein>
    <submittedName>
        <fullName evidence="2">RNA-directed DNA polymerase (Reverse transcriptase)</fullName>
    </submittedName>
</protein>
<evidence type="ECO:0000313" key="2">
    <source>
        <dbReference type="EMBL" id="MCI07128.1"/>
    </source>
</evidence>
<dbReference type="InterPro" id="IPR052343">
    <property type="entry name" value="Retrotransposon-Effector_Assoc"/>
</dbReference>
<keyword evidence="2" id="KW-0808">Transferase</keyword>
<comment type="caution">
    <text evidence="2">The sequence shown here is derived from an EMBL/GenBank/DDBJ whole genome shotgun (WGS) entry which is preliminary data.</text>
</comment>
<dbReference type="Pfam" id="PF00078">
    <property type="entry name" value="RVT_1"/>
    <property type="match status" value="1"/>
</dbReference>
<dbReference type="EMBL" id="LXQA010064288">
    <property type="protein sequence ID" value="MCI07128.1"/>
    <property type="molecule type" value="Genomic_DNA"/>
</dbReference>
<keyword evidence="2" id="KW-0695">RNA-directed DNA polymerase</keyword>
<feature type="non-terminal residue" evidence="2">
    <location>
        <position position="1"/>
    </location>
</feature>
<evidence type="ECO:0000259" key="1">
    <source>
        <dbReference type="PROSITE" id="PS50878"/>
    </source>
</evidence>
<organism evidence="2 3">
    <name type="scientific">Trifolium medium</name>
    <dbReference type="NCBI Taxonomy" id="97028"/>
    <lineage>
        <taxon>Eukaryota</taxon>
        <taxon>Viridiplantae</taxon>
        <taxon>Streptophyta</taxon>
        <taxon>Embryophyta</taxon>
        <taxon>Tracheophyta</taxon>
        <taxon>Spermatophyta</taxon>
        <taxon>Magnoliopsida</taxon>
        <taxon>eudicotyledons</taxon>
        <taxon>Gunneridae</taxon>
        <taxon>Pentapetalae</taxon>
        <taxon>rosids</taxon>
        <taxon>fabids</taxon>
        <taxon>Fabales</taxon>
        <taxon>Fabaceae</taxon>
        <taxon>Papilionoideae</taxon>
        <taxon>50 kb inversion clade</taxon>
        <taxon>NPAAA clade</taxon>
        <taxon>Hologalegina</taxon>
        <taxon>IRL clade</taxon>
        <taxon>Trifolieae</taxon>
        <taxon>Trifolium</taxon>
    </lineage>
</organism>
<dbReference type="Proteomes" id="UP000265520">
    <property type="component" value="Unassembled WGS sequence"/>
</dbReference>
<name>A0A392P512_9FABA</name>
<accession>A0A392P512</accession>
<reference evidence="2 3" key="1">
    <citation type="journal article" date="2018" name="Front. Plant Sci.">
        <title>Red Clover (Trifolium pratense) and Zigzag Clover (T. medium) - A Picture of Genomic Similarities and Differences.</title>
        <authorList>
            <person name="Dluhosova J."/>
            <person name="Istvanek J."/>
            <person name="Nedelnik J."/>
            <person name="Repkova J."/>
        </authorList>
    </citation>
    <scope>NUCLEOTIDE SEQUENCE [LARGE SCALE GENOMIC DNA]</scope>
    <source>
        <strain evidence="3">cv. 10/8</strain>
        <tissue evidence="2">Leaf</tissue>
    </source>
</reference>
<dbReference type="PANTHER" id="PTHR46890">
    <property type="entry name" value="NON-LTR RETROLELEMENT REVERSE TRANSCRIPTASE-LIKE PROTEIN-RELATED"/>
    <property type="match status" value="1"/>
</dbReference>
<dbReference type="AlphaFoldDB" id="A0A392P512"/>
<feature type="domain" description="Reverse transcriptase" evidence="1">
    <location>
        <begin position="1"/>
        <end position="157"/>
    </location>
</feature>
<sequence>EFWEGVNGGFMPFLLEFYANGKLVKGSNCTFNALTPKGRQILDGILVANEVVEDTRLRKKELFMFKVDFEKAYDSVEWNYLEVVVLKTGFSSKWMKWIMECDSSASASVLVNVSPTNGFYFGCGLRQGDPLAPFLFSMASNRLNIMMLAAVRGDNLY</sequence>